<dbReference type="Proteomes" id="UP000780801">
    <property type="component" value="Unassembled WGS sequence"/>
</dbReference>
<evidence type="ECO:0000313" key="2">
    <source>
        <dbReference type="EMBL" id="KAF9585574.1"/>
    </source>
</evidence>
<name>A0A9P6G1W6_9FUNG</name>
<protein>
    <submittedName>
        <fullName evidence="2">Uncharacterized protein</fullName>
    </submittedName>
</protein>
<dbReference type="AlphaFoldDB" id="A0A9P6G1W6"/>
<keyword evidence="3" id="KW-1185">Reference proteome</keyword>
<feature type="compositionally biased region" description="Basic and acidic residues" evidence="1">
    <location>
        <begin position="144"/>
        <end position="155"/>
    </location>
</feature>
<proteinExistence type="predicted"/>
<evidence type="ECO:0000313" key="3">
    <source>
        <dbReference type="Proteomes" id="UP000780801"/>
    </source>
</evidence>
<evidence type="ECO:0000256" key="1">
    <source>
        <dbReference type="SAM" id="MobiDB-lite"/>
    </source>
</evidence>
<reference evidence="2" key="1">
    <citation type="journal article" date="2020" name="Fungal Divers.">
        <title>Resolving the Mortierellaceae phylogeny through synthesis of multi-gene phylogenetics and phylogenomics.</title>
        <authorList>
            <person name="Vandepol N."/>
            <person name="Liber J."/>
            <person name="Desiro A."/>
            <person name="Na H."/>
            <person name="Kennedy M."/>
            <person name="Barry K."/>
            <person name="Grigoriev I.V."/>
            <person name="Miller A.N."/>
            <person name="O'Donnell K."/>
            <person name="Stajich J.E."/>
            <person name="Bonito G."/>
        </authorList>
    </citation>
    <scope>NUCLEOTIDE SEQUENCE</scope>
    <source>
        <strain evidence="2">KOD1015</strain>
    </source>
</reference>
<gene>
    <name evidence="2" type="ORF">BGW38_001748</name>
</gene>
<sequence>MTSLPLDLDVHRFFYQTDARNWHQVGRFFKFRDIEQSSREHYFTYHGALQTIANSPDVDKGLKDQARRVMKDLLYDDFIYVFDSLSTRRANSEAVTGAHHVFVQGVLRSKRSRLSSPCEREGQSSKTPADLDSDPAISSSKAPAHLESDPAKPGTKDYQKALDMFAGSPFLPFFQYIFDKAKGKTTSLPPVPSCDMSKSWHVMAKYARQILETAGPEENEKEAYLALSSIISVNVPSARSYYGPNMISKIEDCISLAQFSSPTIAKILGPLITGFGGNDLDVAYLSQELDLRLAELVQYERNGGLCNVKDKLAIDVSRKTYRILGYFCTMILSGHFNERMTEAACVAIWSYVWTILFAGTNVTFNIGEKASKATKLDIHCNETLFGSTTQSGGRKIDTLFYIKEVSAGETLYIECAANEHKPPYVGKAVLDQQSNKLLRINRSILFRSESAEAIVFLDIHGLHGKIYGMRAILDYYGASKSLGIIRLPTNAAEMKDFLSGQSILLLFRLREHLLDFASELLVQRACRRGESPSGSPCMAPRTPCVFTPTRKRTLKSDD</sequence>
<organism evidence="2 3">
    <name type="scientific">Lunasporangiospora selenospora</name>
    <dbReference type="NCBI Taxonomy" id="979761"/>
    <lineage>
        <taxon>Eukaryota</taxon>
        <taxon>Fungi</taxon>
        <taxon>Fungi incertae sedis</taxon>
        <taxon>Mucoromycota</taxon>
        <taxon>Mortierellomycotina</taxon>
        <taxon>Mortierellomycetes</taxon>
        <taxon>Mortierellales</taxon>
        <taxon>Mortierellaceae</taxon>
        <taxon>Lunasporangiospora</taxon>
    </lineage>
</organism>
<accession>A0A9P6G1W6</accession>
<dbReference type="OrthoDB" id="2444106at2759"/>
<dbReference type="EMBL" id="JAABOA010000157">
    <property type="protein sequence ID" value="KAF9585574.1"/>
    <property type="molecule type" value="Genomic_DNA"/>
</dbReference>
<comment type="caution">
    <text evidence="2">The sequence shown here is derived from an EMBL/GenBank/DDBJ whole genome shotgun (WGS) entry which is preliminary data.</text>
</comment>
<feature type="region of interest" description="Disordered" evidence="1">
    <location>
        <begin position="113"/>
        <end position="155"/>
    </location>
</feature>